<feature type="transmembrane region" description="Helical" evidence="6">
    <location>
        <begin position="250"/>
        <end position="276"/>
    </location>
</feature>
<feature type="transmembrane region" description="Helical" evidence="6">
    <location>
        <begin position="152"/>
        <end position="174"/>
    </location>
</feature>
<feature type="transmembrane region" description="Helical" evidence="6">
    <location>
        <begin position="360"/>
        <end position="383"/>
    </location>
</feature>
<comment type="subcellular location">
    <subcellularLocation>
        <location evidence="1">Cell membrane</location>
        <topology evidence="1">Multi-pass membrane protein</topology>
    </subcellularLocation>
</comment>
<dbReference type="OrthoDB" id="4688147at2"/>
<evidence type="ECO:0000256" key="6">
    <source>
        <dbReference type="SAM" id="Phobius"/>
    </source>
</evidence>
<accession>A0A6N8S8R5</accession>
<feature type="transmembrane region" description="Helical" evidence="6">
    <location>
        <begin position="212"/>
        <end position="230"/>
    </location>
</feature>
<feature type="transmembrane region" description="Helical" evidence="6">
    <location>
        <begin position="180"/>
        <end position="200"/>
    </location>
</feature>
<feature type="transmembrane region" description="Helical" evidence="6">
    <location>
        <begin position="328"/>
        <end position="348"/>
    </location>
</feature>
<keyword evidence="5 6" id="KW-0472">Membrane</keyword>
<dbReference type="PANTHER" id="PTHR30250:SF11">
    <property type="entry name" value="O-ANTIGEN TRANSPORTER-RELATED"/>
    <property type="match status" value="1"/>
</dbReference>
<feature type="transmembrane region" description="Helical" evidence="6">
    <location>
        <begin position="112"/>
        <end position="132"/>
    </location>
</feature>
<comment type="caution">
    <text evidence="7">The sequence shown here is derived from an EMBL/GenBank/DDBJ whole genome shotgun (WGS) entry which is preliminary data.</text>
</comment>
<evidence type="ECO:0000256" key="3">
    <source>
        <dbReference type="ARBA" id="ARBA00022692"/>
    </source>
</evidence>
<dbReference type="PANTHER" id="PTHR30250">
    <property type="entry name" value="PST FAMILY PREDICTED COLANIC ACID TRANSPORTER"/>
    <property type="match status" value="1"/>
</dbReference>
<dbReference type="GO" id="GO:0005886">
    <property type="term" value="C:plasma membrane"/>
    <property type="evidence" value="ECO:0007669"/>
    <property type="project" value="UniProtKB-SubCell"/>
</dbReference>
<reference evidence="7 8" key="1">
    <citation type="submission" date="2019-12" db="EMBL/GenBank/DDBJ databases">
        <title>Shinella kummerowiae sp. nov., a symbiotic bacterium isolated from root nodules of the herbal legume Kummerowia stipulacea.</title>
        <authorList>
            <person name="Gao J."/>
        </authorList>
    </citation>
    <scope>NUCLEOTIDE SEQUENCE [LARGE SCALE GENOMIC DNA]</scope>
    <source>
        <strain evidence="7 8">CCBAU 25048</strain>
    </source>
</reference>
<evidence type="ECO:0000313" key="7">
    <source>
        <dbReference type="EMBL" id="MXN45073.1"/>
    </source>
</evidence>
<keyword evidence="2" id="KW-1003">Cell membrane</keyword>
<feature type="transmembrane region" description="Helical" evidence="6">
    <location>
        <begin position="297"/>
        <end position="322"/>
    </location>
</feature>
<organism evidence="7 8">
    <name type="scientific">Shinella kummerowiae</name>
    <dbReference type="NCBI Taxonomy" id="417745"/>
    <lineage>
        <taxon>Bacteria</taxon>
        <taxon>Pseudomonadati</taxon>
        <taxon>Pseudomonadota</taxon>
        <taxon>Alphaproteobacteria</taxon>
        <taxon>Hyphomicrobiales</taxon>
        <taxon>Rhizobiaceae</taxon>
        <taxon>Shinella</taxon>
    </lineage>
</organism>
<dbReference type="InterPro" id="IPR050833">
    <property type="entry name" value="Poly_Biosynth_Transport"/>
</dbReference>
<dbReference type="PROSITE" id="PS51257">
    <property type="entry name" value="PROKAR_LIPOPROTEIN"/>
    <property type="match status" value="1"/>
</dbReference>
<feature type="transmembrane region" description="Helical" evidence="6">
    <location>
        <begin position="441"/>
        <end position="461"/>
    </location>
</feature>
<dbReference type="Pfam" id="PF13440">
    <property type="entry name" value="Polysacc_synt_3"/>
    <property type="match status" value="1"/>
</dbReference>
<feature type="transmembrane region" description="Helical" evidence="6">
    <location>
        <begin position="41"/>
        <end position="65"/>
    </location>
</feature>
<proteinExistence type="predicted"/>
<protein>
    <submittedName>
        <fullName evidence="7">Oligosaccharide flippase family protein</fullName>
    </submittedName>
</protein>
<evidence type="ECO:0000256" key="1">
    <source>
        <dbReference type="ARBA" id="ARBA00004651"/>
    </source>
</evidence>
<dbReference type="RefSeq" id="WP_160858014.1">
    <property type="nucleotide sequence ID" value="NZ_WUMK01000002.1"/>
</dbReference>
<evidence type="ECO:0000256" key="5">
    <source>
        <dbReference type="ARBA" id="ARBA00023136"/>
    </source>
</evidence>
<feature type="transmembrane region" description="Helical" evidence="6">
    <location>
        <begin position="12"/>
        <end position="35"/>
    </location>
</feature>
<dbReference type="AlphaFoldDB" id="A0A6N8S8R5"/>
<evidence type="ECO:0000256" key="4">
    <source>
        <dbReference type="ARBA" id="ARBA00022989"/>
    </source>
</evidence>
<dbReference type="Proteomes" id="UP000435802">
    <property type="component" value="Unassembled WGS sequence"/>
</dbReference>
<keyword evidence="3 6" id="KW-0812">Transmembrane</keyword>
<keyword evidence="8" id="KW-1185">Reference proteome</keyword>
<evidence type="ECO:0000313" key="8">
    <source>
        <dbReference type="Proteomes" id="UP000435802"/>
    </source>
</evidence>
<sequence length="509" mass="52952">MSKGIMSNSIMNAAAGMLLLVTGFACSILVARLLGPEANGTIAFALWIGATGSLVAELGTGVLLLRLLPQLKARGVDDAGRRGFAAYLALPVIASTLILVALYFGVSLKTELLYGTDVTTGIIVLTAALLFIQSVGSFSKNFLIGEQRLGTFFRITALSSLLQFVFVVAGALGYGIAGALVGYIAGQCVQFVYTLGLFGVRRDNAGYRRRYLLGNSAVLFFEFAVSAVFLNRPELFFLQHFQSLGEVGYYAVALSLANLALQLPVQLTGSLLPFYAERREASGGSVHASIFDGVVRSFAYITFPLCFGLAAIAHPLVTAVYGAPFAEAGLIVAILAAGSPAYVFGQLVTQYLYSMDRVKIRLVASGVGAALMVVGLFFVVPVAGGAGAAAVRGVVFAIMVGLLLTGVGRGAMSAGLSVIVLKVGIAAAGCGLAAWPIAEKIGGFTGVVIGILAGAVAYGVLLRLLRAVPAEDGAVIDKMLERLPMKPGRIARRLLAFVVPLPLSQPAGE</sequence>
<name>A0A6N8S8R5_9HYPH</name>
<feature type="transmembrane region" description="Helical" evidence="6">
    <location>
        <begin position="389"/>
        <end position="407"/>
    </location>
</feature>
<dbReference type="EMBL" id="WUMK01000002">
    <property type="protein sequence ID" value="MXN45073.1"/>
    <property type="molecule type" value="Genomic_DNA"/>
</dbReference>
<gene>
    <name evidence="7" type="ORF">GR138_07730</name>
</gene>
<feature type="transmembrane region" description="Helical" evidence="6">
    <location>
        <begin position="85"/>
        <end position="106"/>
    </location>
</feature>
<keyword evidence="4 6" id="KW-1133">Transmembrane helix</keyword>
<feature type="transmembrane region" description="Helical" evidence="6">
    <location>
        <begin position="414"/>
        <end position="435"/>
    </location>
</feature>
<evidence type="ECO:0000256" key="2">
    <source>
        <dbReference type="ARBA" id="ARBA00022475"/>
    </source>
</evidence>